<name>A0ACC2UQL4_9FUNG</name>
<comment type="caution">
    <text evidence="1">The sequence shown here is derived from an EMBL/GenBank/DDBJ whole genome shotgun (WGS) entry which is preliminary data.</text>
</comment>
<protein>
    <submittedName>
        <fullName evidence="1">Pre-mRNA-splicing factor cwc22</fullName>
    </submittedName>
</protein>
<evidence type="ECO:0000313" key="1">
    <source>
        <dbReference type="EMBL" id="KAJ9089054.1"/>
    </source>
</evidence>
<gene>
    <name evidence="1" type="primary">CWC22_2</name>
    <name evidence="1" type="ORF">DSO57_1016676</name>
</gene>
<evidence type="ECO:0000313" key="2">
    <source>
        <dbReference type="Proteomes" id="UP001165960"/>
    </source>
</evidence>
<organism evidence="1 2">
    <name type="scientific">Entomophthora muscae</name>
    <dbReference type="NCBI Taxonomy" id="34485"/>
    <lineage>
        <taxon>Eukaryota</taxon>
        <taxon>Fungi</taxon>
        <taxon>Fungi incertae sedis</taxon>
        <taxon>Zoopagomycota</taxon>
        <taxon>Entomophthoromycotina</taxon>
        <taxon>Entomophthoromycetes</taxon>
        <taxon>Entomophthorales</taxon>
        <taxon>Entomophthoraceae</taxon>
        <taxon>Entomophthora</taxon>
    </lineage>
</organism>
<keyword evidence="2" id="KW-1185">Reference proteome</keyword>
<dbReference type="EMBL" id="QTSX02000068">
    <property type="protein sequence ID" value="KAJ9089054.1"/>
    <property type="molecule type" value="Genomic_DNA"/>
</dbReference>
<proteinExistence type="predicted"/>
<reference evidence="1" key="1">
    <citation type="submission" date="2022-04" db="EMBL/GenBank/DDBJ databases">
        <title>Genome of the entomopathogenic fungus Entomophthora muscae.</title>
        <authorList>
            <person name="Elya C."/>
            <person name="Lovett B.R."/>
            <person name="Lee E."/>
            <person name="Macias A.M."/>
            <person name="Hajek A.E."/>
            <person name="De Bivort B.L."/>
            <person name="Kasson M.T."/>
            <person name="De Fine Licht H.H."/>
            <person name="Stajich J.E."/>
        </authorList>
    </citation>
    <scope>NUCLEOTIDE SEQUENCE</scope>
    <source>
        <strain evidence="1">Berkeley</strain>
    </source>
</reference>
<sequence>MSLTATRSGGAYIPPGRLRLMQQQMIAEAAPDSEQVQRITWDALKKSINGLINKVNSSNIKSIIPELFSEDLVRGRGLFCRSLMKAQSLALPFTPVYAALVAVINTKLPEIGELLISRVIYQFRRSYRRNDRPQCLALLTLLAHLVNQQVVHEILALQVLALLLERPTADSVELAVGLARESGHYLEEAAPRAFHAVFDRFRDILHQADIDKRVQYMVEVLFQVRKDKFKDNPAIDPELDLVDDDDRILHEIGLEDDCDPEEMLGIFRVDPDYLKNQERFLAVRKEILGSDEEGEEDDSEEEESSDEEPTAQQGLEIIDKTGTNLVNLRRTIYLTVMSSVDFQECAHKLMKLKIQESDEVEMCTMIVECCSQERTYTKFYGLLGERLCLLDLKWAQHFEHVFAETYETIHRYETNRLRSVARFFGHLFAGDGLPWPALALIRLTEDATTASSRIFVKILLRELQEFMGIKALHAKLNDPEIFPAIQPGLFPTDNPKNTRFAINYYTSVGLGPLTDGLRQSLQQAADQAAAARALRGQSSSDSSSASSSSSDSDSDSSSASDSDSGSSDSSSRSASPIRQPQMHPSRAARAQVNRQSPRSTRASRNMSPSPRSRQRRPPSRSPPSRHRSRSRSLSRSRLPRRGPSPRNRQRSPVREGFSNMKLARDPSRSLSPKTRVVSRSVSPKRRRPSRSVSPRKRRSSRSVSPKRRVSSRSPAGRRQTDRSHHRIASPVTQRRRSDIVCSPDYRRADRARPHSPTSFKTKRSRSPVRNRSQEGASRSPVRTTRRVMSRSPTRTRQRRPISRSPSPPRR</sequence>
<dbReference type="Proteomes" id="UP001165960">
    <property type="component" value="Unassembled WGS sequence"/>
</dbReference>
<accession>A0ACC2UQL4</accession>